<dbReference type="CDD" id="cd08916">
    <property type="entry name" value="TrHb3_P"/>
    <property type="match status" value="1"/>
</dbReference>
<name>A0ABY6J3F0_9BACT</name>
<accession>A0ABY6J3F0</accession>
<protein>
    <submittedName>
        <fullName evidence="1">Group III truncated hemoglobin</fullName>
    </submittedName>
</protein>
<gene>
    <name evidence="1" type="ORF">MKQ68_02860</name>
</gene>
<sequence length="127" mass="14421">MNDISTREDLLLLVNEFYRKATIDPVIGHFFTEVIKLDFSEHIPLIASFWENILLDGTSYKGGTMVKHIMLNRLSPMQPEHFERWLGLWEQTVTSHFEGPKALEAVNRAHSIAGIMQFKVGAHGNAG</sequence>
<dbReference type="Gene3D" id="1.10.490.10">
    <property type="entry name" value="Globins"/>
    <property type="match status" value="1"/>
</dbReference>
<dbReference type="Proteomes" id="UP001162741">
    <property type="component" value="Chromosome"/>
</dbReference>
<evidence type="ECO:0000313" key="1">
    <source>
        <dbReference type="EMBL" id="UYQ94030.1"/>
    </source>
</evidence>
<reference evidence="1" key="1">
    <citation type="submission" date="2022-10" db="EMBL/GenBank/DDBJ databases">
        <title>Chitinophaga sp. nov., isolated from soil.</title>
        <authorList>
            <person name="Jeon C.O."/>
        </authorList>
    </citation>
    <scope>NUCLEOTIDE SEQUENCE</scope>
    <source>
        <strain evidence="1">R8</strain>
    </source>
</reference>
<proteinExistence type="predicted"/>
<keyword evidence="2" id="KW-1185">Reference proteome</keyword>
<dbReference type="RefSeq" id="WP_264281994.1">
    <property type="nucleotide sequence ID" value="NZ_CP107006.1"/>
</dbReference>
<dbReference type="InterPro" id="IPR009050">
    <property type="entry name" value="Globin-like_sf"/>
</dbReference>
<organism evidence="1 2">
    <name type="scientific">Chitinophaga horti</name>
    <dbReference type="NCBI Taxonomy" id="2920382"/>
    <lineage>
        <taxon>Bacteria</taxon>
        <taxon>Pseudomonadati</taxon>
        <taxon>Bacteroidota</taxon>
        <taxon>Chitinophagia</taxon>
        <taxon>Chitinophagales</taxon>
        <taxon>Chitinophagaceae</taxon>
        <taxon>Chitinophaga</taxon>
    </lineage>
</organism>
<dbReference type="SUPFAM" id="SSF46458">
    <property type="entry name" value="Globin-like"/>
    <property type="match status" value="1"/>
</dbReference>
<dbReference type="EMBL" id="CP107006">
    <property type="protein sequence ID" value="UYQ94030.1"/>
    <property type="molecule type" value="Genomic_DNA"/>
</dbReference>
<dbReference type="InterPro" id="IPR012292">
    <property type="entry name" value="Globin/Proto"/>
</dbReference>
<evidence type="ECO:0000313" key="2">
    <source>
        <dbReference type="Proteomes" id="UP001162741"/>
    </source>
</evidence>